<proteinExistence type="predicted"/>
<sequence length="494" mass="51453">MPSQEKTQNIGLNQWQGNEYIKRQDFVEDNFKIDEAIHSQGQQVQQVSEDFELHRADYIRQPGYGTTGGSANNYIITLNPSLMSYVEGVCVAVKIHAANTGDSTLNINGLGGKAIKDSKGNPLTAGKLILNGVYTLRYDGTNFILQGEGGSGNATASDLLSGKTASTDAGDIVGTMPNKGAKTFTPSGLVQTDTAGYYSSVTCNAVNVPAANVLAGTTIAGIAGTMANRGNANSSLTSQGGQYIIPQGYHAGAGTVTANISNLSAGNVRKGAAVGGVTGTYSDMPSGEVPSAGEILTGKSAFANGGGKIAGTMPNRGTVNNTITTQNGQYTIPAGYHSGSGKITASFANLVPENIKRGVNIGGVVGSTGTFHTTSGTTHTIGHWSVEDRNVGDYQTLIEVSNFQMSGTIRVEARGWHNSTAATYIRVLSDGVVVREGSAPWGHSGHTVHLIINDLNMPTQTLTLQAKSDGSSNRYSGTLTILIASLPFIVHRPY</sequence>
<evidence type="ECO:0000313" key="2">
    <source>
        <dbReference type="Proteomes" id="UP000198636"/>
    </source>
</evidence>
<dbReference type="STRING" id="1120976.SAMN03080606_03088"/>
<keyword evidence="2" id="KW-1185">Reference proteome</keyword>
<dbReference type="AlphaFoldDB" id="A0A1G5JXI2"/>
<dbReference type="Proteomes" id="UP000198636">
    <property type="component" value="Unassembled WGS sequence"/>
</dbReference>
<name>A0A1G5JXI2_9FIRM</name>
<organism evidence="1 2">
    <name type="scientific">Alkaliphilus peptidifermentans DSM 18978</name>
    <dbReference type="NCBI Taxonomy" id="1120976"/>
    <lineage>
        <taxon>Bacteria</taxon>
        <taxon>Bacillati</taxon>
        <taxon>Bacillota</taxon>
        <taxon>Clostridia</taxon>
        <taxon>Peptostreptococcales</taxon>
        <taxon>Natronincolaceae</taxon>
        <taxon>Alkaliphilus</taxon>
    </lineage>
</organism>
<accession>A0A1G5JXI2</accession>
<dbReference type="EMBL" id="FMUS01000022">
    <property type="protein sequence ID" value="SCY92864.1"/>
    <property type="molecule type" value="Genomic_DNA"/>
</dbReference>
<gene>
    <name evidence="1" type="ORF">SAMN03080606_03088</name>
</gene>
<reference evidence="1 2" key="1">
    <citation type="submission" date="2016-10" db="EMBL/GenBank/DDBJ databases">
        <authorList>
            <person name="de Groot N.N."/>
        </authorList>
    </citation>
    <scope>NUCLEOTIDE SEQUENCE [LARGE SCALE GENOMIC DNA]</scope>
    <source>
        <strain evidence="1 2">DSM 18978</strain>
    </source>
</reference>
<dbReference type="OrthoDB" id="564699at2"/>
<evidence type="ECO:0000313" key="1">
    <source>
        <dbReference type="EMBL" id="SCY92864.1"/>
    </source>
</evidence>
<protein>
    <submittedName>
        <fullName evidence="1">Uncharacterized protein</fullName>
    </submittedName>
</protein>
<dbReference type="RefSeq" id="WP_091545372.1">
    <property type="nucleotide sequence ID" value="NZ_FMUS01000022.1"/>
</dbReference>